<dbReference type="InterPro" id="IPR013249">
    <property type="entry name" value="RNA_pol_sigma70_r4_t2"/>
</dbReference>
<dbReference type="InterPro" id="IPR036388">
    <property type="entry name" value="WH-like_DNA-bd_sf"/>
</dbReference>
<keyword evidence="8" id="KW-1185">Reference proteome</keyword>
<evidence type="ECO:0000259" key="5">
    <source>
        <dbReference type="Pfam" id="PF04542"/>
    </source>
</evidence>
<dbReference type="InterPro" id="IPR013324">
    <property type="entry name" value="RNA_pol_sigma_r3/r4-like"/>
</dbReference>
<proteinExistence type="inferred from homology"/>
<dbReference type="InterPro" id="IPR013325">
    <property type="entry name" value="RNA_pol_sigma_r2"/>
</dbReference>
<dbReference type="Gene3D" id="1.10.1740.10">
    <property type="match status" value="1"/>
</dbReference>
<dbReference type="InterPro" id="IPR007627">
    <property type="entry name" value="RNA_pol_sigma70_r2"/>
</dbReference>
<dbReference type="NCBIfam" id="TIGR02937">
    <property type="entry name" value="sigma70-ECF"/>
    <property type="match status" value="1"/>
</dbReference>
<evidence type="ECO:0000256" key="2">
    <source>
        <dbReference type="ARBA" id="ARBA00023015"/>
    </source>
</evidence>
<dbReference type="RefSeq" id="WP_190313026.1">
    <property type="nucleotide sequence ID" value="NZ_JACNYL010000002.1"/>
</dbReference>
<keyword evidence="2" id="KW-0805">Transcription regulation</keyword>
<evidence type="ECO:0000259" key="6">
    <source>
        <dbReference type="Pfam" id="PF08281"/>
    </source>
</evidence>
<evidence type="ECO:0000256" key="1">
    <source>
        <dbReference type="ARBA" id="ARBA00010641"/>
    </source>
</evidence>
<dbReference type="Pfam" id="PF04542">
    <property type="entry name" value="Sigma70_r2"/>
    <property type="match status" value="1"/>
</dbReference>
<sequence>MSLQPPLTEEEFLSFQEGDERLFEYVYEVYFDMVIKKVYRLCKEVAVAEEITQESFVQLFLHKEKLQDAAGIYPYLYVVSKRLAISHFRKKVNQEEYETYRASSWEESTDENQKRIEDRDLSAMIQHVINELPQQQRIVYQMNKLEDKSYHEIADIVGLSKNTVRNHIATATKIIRFKLNNLLFLLFFIKILFFI</sequence>
<dbReference type="InterPro" id="IPR014284">
    <property type="entry name" value="RNA_pol_sigma-70_dom"/>
</dbReference>
<comment type="caution">
    <text evidence="7">The sequence shown here is derived from an EMBL/GenBank/DDBJ whole genome shotgun (WGS) entry which is preliminary data.</text>
</comment>
<accession>A0ABR7XPY6</accession>
<dbReference type="PANTHER" id="PTHR43133:SF46">
    <property type="entry name" value="RNA POLYMERASE SIGMA-70 FACTOR ECF SUBFAMILY"/>
    <property type="match status" value="1"/>
</dbReference>
<reference evidence="7 8" key="1">
    <citation type="submission" date="2020-08" db="EMBL/GenBank/DDBJ databases">
        <title>Sphingobacterium sp. DN00404 isolated from aquaculture water.</title>
        <authorList>
            <person name="Zhang M."/>
        </authorList>
    </citation>
    <scope>NUCLEOTIDE SEQUENCE [LARGE SCALE GENOMIC DNA]</scope>
    <source>
        <strain evidence="7 8">KCTC 42746</strain>
    </source>
</reference>
<feature type="domain" description="RNA polymerase sigma-70 region 2" evidence="5">
    <location>
        <begin position="27"/>
        <end position="91"/>
    </location>
</feature>
<dbReference type="Proteomes" id="UP000651112">
    <property type="component" value="Unassembled WGS sequence"/>
</dbReference>
<name>A0ABR7XPY6_9SPHI</name>
<keyword evidence="3" id="KW-0731">Sigma factor</keyword>
<dbReference type="Gene3D" id="1.10.10.10">
    <property type="entry name" value="Winged helix-like DNA-binding domain superfamily/Winged helix DNA-binding domain"/>
    <property type="match status" value="1"/>
</dbReference>
<dbReference type="SUPFAM" id="SSF88659">
    <property type="entry name" value="Sigma3 and sigma4 domains of RNA polymerase sigma factors"/>
    <property type="match status" value="1"/>
</dbReference>
<organism evidence="7 8">
    <name type="scientific">Sphingobacterium chuzhouense</name>
    <dbReference type="NCBI Taxonomy" id="1742264"/>
    <lineage>
        <taxon>Bacteria</taxon>
        <taxon>Pseudomonadati</taxon>
        <taxon>Bacteroidota</taxon>
        <taxon>Sphingobacteriia</taxon>
        <taxon>Sphingobacteriales</taxon>
        <taxon>Sphingobacteriaceae</taxon>
        <taxon>Sphingobacterium</taxon>
    </lineage>
</organism>
<dbReference type="PANTHER" id="PTHR43133">
    <property type="entry name" value="RNA POLYMERASE ECF-TYPE SIGMA FACTO"/>
    <property type="match status" value="1"/>
</dbReference>
<keyword evidence="4" id="KW-0804">Transcription</keyword>
<evidence type="ECO:0000313" key="8">
    <source>
        <dbReference type="Proteomes" id="UP000651112"/>
    </source>
</evidence>
<dbReference type="EMBL" id="JACNYL010000002">
    <property type="protein sequence ID" value="MBD1421241.1"/>
    <property type="molecule type" value="Genomic_DNA"/>
</dbReference>
<dbReference type="SUPFAM" id="SSF88946">
    <property type="entry name" value="Sigma2 domain of RNA polymerase sigma factors"/>
    <property type="match status" value="1"/>
</dbReference>
<dbReference type="InterPro" id="IPR039425">
    <property type="entry name" value="RNA_pol_sigma-70-like"/>
</dbReference>
<dbReference type="Pfam" id="PF08281">
    <property type="entry name" value="Sigma70_r4_2"/>
    <property type="match status" value="1"/>
</dbReference>
<protein>
    <submittedName>
        <fullName evidence="7">Sigma-70 family RNA polymerase sigma factor</fullName>
    </submittedName>
</protein>
<evidence type="ECO:0000313" key="7">
    <source>
        <dbReference type="EMBL" id="MBD1421241.1"/>
    </source>
</evidence>
<evidence type="ECO:0000256" key="3">
    <source>
        <dbReference type="ARBA" id="ARBA00023082"/>
    </source>
</evidence>
<gene>
    <name evidence="7" type="ORF">H8B21_06610</name>
</gene>
<evidence type="ECO:0000256" key="4">
    <source>
        <dbReference type="ARBA" id="ARBA00023163"/>
    </source>
</evidence>
<comment type="similarity">
    <text evidence="1">Belongs to the sigma-70 factor family. ECF subfamily.</text>
</comment>
<feature type="domain" description="RNA polymerase sigma factor 70 region 4 type 2" evidence="6">
    <location>
        <begin position="124"/>
        <end position="170"/>
    </location>
</feature>